<evidence type="ECO:0000313" key="3">
    <source>
        <dbReference type="Proteomes" id="UP001230426"/>
    </source>
</evidence>
<dbReference type="Proteomes" id="UP001230426">
    <property type="component" value="Unassembled WGS sequence"/>
</dbReference>
<reference evidence="2 3" key="1">
    <citation type="submission" date="2023-07" db="EMBL/GenBank/DDBJ databases">
        <title>Sequencing the genomes of 1000 actinobacteria strains.</title>
        <authorList>
            <person name="Klenk H.-P."/>
        </authorList>
    </citation>
    <scope>NUCLEOTIDE SEQUENCE [LARGE SCALE GENOMIC DNA]</scope>
    <source>
        <strain evidence="2 3">DSM 44109</strain>
    </source>
</reference>
<dbReference type="EMBL" id="JAUSRB010000002">
    <property type="protein sequence ID" value="MDP9862628.1"/>
    <property type="molecule type" value="Genomic_DNA"/>
</dbReference>
<proteinExistence type="predicted"/>
<name>A0ABT9R0A3_9ACTN</name>
<comment type="caution">
    <text evidence="2">The sequence shown here is derived from an EMBL/GenBank/DDBJ whole genome shotgun (WGS) entry which is preliminary data.</text>
</comment>
<keyword evidence="3" id="KW-1185">Reference proteome</keyword>
<organism evidence="2 3">
    <name type="scientific">Streptosporangium brasiliense</name>
    <dbReference type="NCBI Taxonomy" id="47480"/>
    <lineage>
        <taxon>Bacteria</taxon>
        <taxon>Bacillati</taxon>
        <taxon>Actinomycetota</taxon>
        <taxon>Actinomycetes</taxon>
        <taxon>Streptosporangiales</taxon>
        <taxon>Streptosporangiaceae</taxon>
        <taxon>Streptosporangium</taxon>
    </lineage>
</organism>
<dbReference type="SUPFAM" id="SSF53720">
    <property type="entry name" value="ALDH-like"/>
    <property type="match status" value="1"/>
</dbReference>
<dbReference type="InterPro" id="IPR008670">
    <property type="entry name" value="CoA_reduct_LuxC"/>
</dbReference>
<gene>
    <name evidence="2" type="ORF">J2S55_001894</name>
</gene>
<dbReference type="InterPro" id="IPR016161">
    <property type="entry name" value="Ald_DH/histidinol_DH"/>
</dbReference>
<evidence type="ECO:0000256" key="1">
    <source>
        <dbReference type="ARBA" id="ARBA00022857"/>
    </source>
</evidence>
<evidence type="ECO:0000313" key="2">
    <source>
        <dbReference type="EMBL" id="MDP9862628.1"/>
    </source>
</evidence>
<sequence>MMLDARTVAGTQVVRLPAVVRGEVVMPPWPRVADVGRAVAERGSRRVQGPTADGCHLIGRAVVDRDTLQLTGETQVLVLPAPDASSLPEPDPAGALLELARTPLAEVLTFVDAIGAALRSGSPEAAEAGALLAATSLVADRAHRAFLAQLPSLFDGAAVGRMIERDLGTASLDTWRKIDETTVSGVTARFADHICEVPPALRAFPTRQLHLTAGNAPVVPVVSLLWAWATRGACVVKPAAEAAALVVALGAALRDTDPAHPLARHTTLAYWRGGDQRMEATLLADGAFDRRVVWGGAETVRSVTARGGATDTLVMGPRFSLSMIGAELLRADPEAAARRAAVDSLIANQAACTSSLLHVVECDTATADDYARTLARVLAEWDRALPHRPSPQAQGHLTRLRRGLLGTGRWHVNGDWPEVSSAVVRVDGAFDLAHHPGSRLVLVRAVDDLRRALPSLGPAVSTVGVAPEGTRLALRDAIAARGVDNVVPLGAAEHGYAGRPHDGMRVLNRLVRWVNG</sequence>
<dbReference type="Pfam" id="PF05893">
    <property type="entry name" value="LuxC"/>
    <property type="match status" value="1"/>
</dbReference>
<keyword evidence="1" id="KW-0521">NADP</keyword>
<protein>
    <recommendedName>
        <fullName evidence="4">Long-chain-fatty-acyl-CoA reductase</fullName>
    </recommendedName>
</protein>
<evidence type="ECO:0008006" key="4">
    <source>
        <dbReference type="Google" id="ProtNLM"/>
    </source>
</evidence>
<accession>A0ABT9R0A3</accession>